<protein>
    <submittedName>
        <fullName evidence="5">PET domain-containing protein</fullName>
    </submittedName>
</protein>
<evidence type="ECO:0000256" key="1">
    <source>
        <dbReference type="ARBA" id="ARBA00022737"/>
    </source>
</evidence>
<dbReference type="PANTHER" id="PTHR24211">
    <property type="entry name" value="LIM DOMAIN-CONTAINING PROTEIN"/>
    <property type="match status" value="1"/>
</dbReference>
<keyword evidence="1" id="KW-0677">Repeat</keyword>
<evidence type="ECO:0000256" key="2">
    <source>
        <dbReference type="SAM" id="MobiDB-lite"/>
    </source>
</evidence>
<dbReference type="Pfam" id="PF06297">
    <property type="entry name" value="PET"/>
    <property type="match status" value="1"/>
</dbReference>
<dbReference type="Proteomes" id="UP000887574">
    <property type="component" value="Unplaced"/>
</dbReference>
<dbReference type="InterPro" id="IPR047120">
    <property type="entry name" value="Pk/Esn/Tes"/>
</dbReference>
<feature type="compositionally biased region" description="Polar residues" evidence="2">
    <location>
        <begin position="151"/>
        <end position="168"/>
    </location>
</feature>
<feature type="region of interest" description="Disordered" evidence="2">
    <location>
        <begin position="94"/>
        <end position="122"/>
    </location>
</feature>
<dbReference type="AlphaFoldDB" id="A0A915DL63"/>
<keyword evidence="4" id="KW-1185">Reference proteome</keyword>
<evidence type="ECO:0000259" key="3">
    <source>
        <dbReference type="Pfam" id="PF06297"/>
    </source>
</evidence>
<dbReference type="PANTHER" id="PTHR24211:SF22">
    <property type="entry name" value="TESTIN"/>
    <property type="match status" value="1"/>
</dbReference>
<evidence type="ECO:0000313" key="4">
    <source>
        <dbReference type="Proteomes" id="UP000887574"/>
    </source>
</evidence>
<feature type="compositionally biased region" description="Polar residues" evidence="2">
    <location>
        <begin position="190"/>
        <end position="210"/>
    </location>
</feature>
<organism evidence="4 5">
    <name type="scientific">Ditylenchus dipsaci</name>
    <dbReference type="NCBI Taxonomy" id="166011"/>
    <lineage>
        <taxon>Eukaryota</taxon>
        <taxon>Metazoa</taxon>
        <taxon>Ecdysozoa</taxon>
        <taxon>Nematoda</taxon>
        <taxon>Chromadorea</taxon>
        <taxon>Rhabditida</taxon>
        <taxon>Tylenchina</taxon>
        <taxon>Tylenchomorpha</taxon>
        <taxon>Sphaerularioidea</taxon>
        <taxon>Anguinidae</taxon>
        <taxon>Anguininae</taxon>
        <taxon>Ditylenchus</taxon>
    </lineage>
</organism>
<feature type="region of interest" description="Disordered" evidence="2">
    <location>
        <begin position="137"/>
        <end position="168"/>
    </location>
</feature>
<accession>A0A915DL63</accession>
<evidence type="ECO:0000313" key="5">
    <source>
        <dbReference type="WBParaSite" id="jg21225"/>
    </source>
</evidence>
<reference evidence="5" key="1">
    <citation type="submission" date="2022-11" db="UniProtKB">
        <authorList>
            <consortium name="WormBaseParasite"/>
        </authorList>
    </citation>
    <scope>IDENTIFICATION</scope>
</reference>
<dbReference type="InterPro" id="IPR010442">
    <property type="entry name" value="PET_domain"/>
</dbReference>
<sequence length="330" mass="36930">MVDTANNNEAAADTLLNPYLFKLEFKPKPVLSHELGAGSLCLKCKCPGLDLHFWRKMCKNCYCRLDEHDIILPDDQDHGEIVIRKLFGANAKESAATYRQDPPIQQVKQHQQPSSKFNKENPGYEGISQKLHQININKQQNGGGGQHKHNSSFQPEYSFSSQALSEQNGKHLTNPKVQIATSAMYTHTSGPATATKLNQESPSRNHTNGHFSGGLPQSVLLLREYTWMPAGDQQVVDKRQRLAFQLPYHDCDVEATNSLKNDAERQAHKSFVDFVKQNVVGIGEIVDYTKHHQQHTARTIGVQTSGNGCSDHQQEACKNCEKDWALLMSA</sequence>
<proteinExistence type="predicted"/>
<feature type="domain" description="PET" evidence="3">
    <location>
        <begin position="238"/>
        <end position="285"/>
    </location>
</feature>
<dbReference type="WBParaSite" id="jg21225">
    <property type="protein sequence ID" value="jg21225"/>
    <property type="gene ID" value="jg21225"/>
</dbReference>
<dbReference type="GO" id="GO:0008270">
    <property type="term" value="F:zinc ion binding"/>
    <property type="evidence" value="ECO:0007669"/>
    <property type="project" value="InterPro"/>
</dbReference>
<feature type="region of interest" description="Disordered" evidence="2">
    <location>
        <begin position="190"/>
        <end position="212"/>
    </location>
</feature>
<feature type="compositionally biased region" description="Polar residues" evidence="2">
    <location>
        <begin position="106"/>
        <end position="116"/>
    </location>
</feature>
<name>A0A915DL63_9BILA</name>